<dbReference type="InterPro" id="IPR008756">
    <property type="entry name" value="Peptidase_M56"/>
</dbReference>
<evidence type="ECO:0000256" key="1">
    <source>
        <dbReference type="SAM" id="MobiDB-lite"/>
    </source>
</evidence>
<name>A0AAU6WSK0_9FLAO</name>
<evidence type="ECO:0000313" key="5">
    <source>
        <dbReference type="Proteomes" id="UP001463665"/>
    </source>
</evidence>
<dbReference type="PANTHER" id="PTHR34978">
    <property type="entry name" value="POSSIBLE SENSOR-TRANSDUCER PROTEIN BLAR"/>
    <property type="match status" value="1"/>
</dbReference>
<accession>A0AAU6WSK0</accession>
<feature type="region of interest" description="Disordered" evidence="1">
    <location>
        <begin position="310"/>
        <end position="365"/>
    </location>
</feature>
<reference evidence="4 5" key="1">
    <citation type="submission" date="2024-04" db="EMBL/GenBank/DDBJ databases">
        <title>Genome sequencing and assembly of rice foliar adapted Chryseobacterium endophyticum OsEnb-ALM-A6.</title>
        <authorList>
            <person name="Kumar S."/>
            <person name="Javed M."/>
            <person name="Chouhan V."/>
            <person name="Charishma K."/>
            <person name="Patel A."/>
            <person name="Kumar M."/>
            <person name="Sahu K.P."/>
            <person name="Kumar A."/>
        </authorList>
    </citation>
    <scope>NUCLEOTIDE SEQUENCE [LARGE SCALE GENOMIC DNA]</scope>
    <source>
        <strain evidence="4 5">OsEnb-ALM-A6</strain>
    </source>
</reference>
<dbReference type="Proteomes" id="UP001463665">
    <property type="component" value="Chromosome"/>
</dbReference>
<feature type="transmembrane region" description="Helical" evidence="2">
    <location>
        <begin position="89"/>
        <end position="107"/>
    </location>
</feature>
<dbReference type="Pfam" id="PF05569">
    <property type="entry name" value="Peptidase_M56"/>
    <property type="match status" value="1"/>
</dbReference>
<keyword evidence="5" id="KW-1185">Reference proteome</keyword>
<protein>
    <submittedName>
        <fullName evidence="4">M56 family metallopeptidase</fullName>
    </submittedName>
</protein>
<sequence>MIILFKIIACSTLLIAFYYSFLQKEKMYRFNRIYLLFSLLFSYTVPFISVSMEAPKPLNRLQTTFEATQQIVNLTPEQDRFDWITGIRIAYGIITCIFLGRMVVSLVKIRNLKGEKIIYRNQEILITEKATSPFSFWKTIYLGKNYFIGHQIDTGIFLHEKSHVDQRHSIDLMIVEIIKAFTWFNPAVYFYKKAILMNHEFLADESVLKNHFNVKEYQNLILDEIISSQNYNLTHTFNFKNTKKRFIMMNTKKSKWAQVKKAISVPALLIAFGLFAEKTYALPIEKIIQETQKKISGSDLSPAVQIQEDNSKEAIKYDRPEAPEIPEELTGNTTEEKRFRIPSGRKKVKTQIQTGKAYPAQPMKP</sequence>
<dbReference type="AlphaFoldDB" id="A0AAU6WSK0"/>
<keyword evidence="2" id="KW-1133">Transmembrane helix</keyword>
<gene>
    <name evidence="4" type="ORF">AAFP95_03450</name>
</gene>
<feature type="domain" description="Peptidase M56" evidence="3">
    <location>
        <begin position="109"/>
        <end position="248"/>
    </location>
</feature>
<dbReference type="EMBL" id="CP154834">
    <property type="protein sequence ID" value="XAO75065.1"/>
    <property type="molecule type" value="Genomic_DNA"/>
</dbReference>
<feature type="compositionally biased region" description="Basic and acidic residues" evidence="1">
    <location>
        <begin position="310"/>
        <end position="322"/>
    </location>
</feature>
<evidence type="ECO:0000259" key="3">
    <source>
        <dbReference type="Pfam" id="PF05569"/>
    </source>
</evidence>
<keyword evidence="2" id="KW-0812">Transmembrane</keyword>
<feature type="transmembrane region" description="Helical" evidence="2">
    <location>
        <begin position="34"/>
        <end position="52"/>
    </location>
</feature>
<evidence type="ECO:0000313" key="4">
    <source>
        <dbReference type="EMBL" id="XAO75065.1"/>
    </source>
</evidence>
<proteinExistence type="predicted"/>
<organism evidence="4 5">
    <name type="scientific">Chryseobacterium endophyticum</name>
    <dbReference type="NCBI Taxonomy" id="1854762"/>
    <lineage>
        <taxon>Bacteria</taxon>
        <taxon>Pseudomonadati</taxon>
        <taxon>Bacteroidota</taxon>
        <taxon>Flavobacteriia</taxon>
        <taxon>Flavobacteriales</taxon>
        <taxon>Weeksellaceae</taxon>
        <taxon>Chryseobacterium group</taxon>
        <taxon>Chryseobacterium</taxon>
    </lineage>
</organism>
<dbReference type="CDD" id="cd07341">
    <property type="entry name" value="M56_BlaR1_MecR1_like"/>
    <property type="match status" value="1"/>
</dbReference>
<keyword evidence="2" id="KW-0472">Membrane</keyword>
<feature type="transmembrane region" description="Helical" evidence="2">
    <location>
        <begin position="6"/>
        <end position="22"/>
    </location>
</feature>
<evidence type="ECO:0000256" key="2">
    <source>
        <dbReference type="SAM" id="Phobius"/>
    </source>
</evidence>
<dbReference type="InterPro" id="IPR052173">
    <property type="entry name" value="Beta-lactam_resp_regulator"/>
</dbReference>
<dbReference type="RefSeq" id="WP_345766938.1">
    <property type="nucleotide sequence ID" value="NZ_CP154834.1"/>
</dbReference>
<dbReference type="PANTHER" id="PTHR34978:SF3">
    <property type="entry name" value="SLR0241 PROTEIN"/>
    <property type="match status" value="1"/>
</dbReference>